<keyword evidence="5" id="KW-0010">Activator</keyword>
<keyword evidence="5" id="KW-0804">Transcription</keyword>
<dbReference type="AlphaFoldDB" id="A0A6P4CGD5"/>
<dbReference type="InterPro" id="IPR014977">
    <property type="entry name" value="WRC_dom"/>
</dbReference>
<name>A0A6P4CGD5_ARADU</name>
<comment type="domain">
    <text evidence="5">The QLQ domain and WRC domain may be involved in protein-protein interaction and DNA-binding, respectively.</text>
</comment>
<evidence type="ECO:0000313" key="10">
    <source>
        <dbReference type="RefSeq" id="XP_015950716.1"/>
    </source>
</evidence>
<dbReference type="Pfam" id="PF08879">
    <property type="entry name" value="WRC"/>
    <property type="match status" value="2"/>
</dbReference>
<feature type="domain" description="WRC" evidence="8">
    <location>
        <begin position="159"/>
        <end position="203"/>
    </location>
</feature>
<keyword evidence="9" id="KW-1185">Reference proteome</keyword>
<reference evidence="9" key="1">
    <citation type="journal article" date="2016" name="Nat. Genet.">
        <title>The genome sequences of Arachis duranensis and Arachis ipaensis, the diploid ancestors of cultivated peanut.</title>
        <authorList>
            <person name="Bertioli D.J."/>
            <person name="Cannon S.B."/>
            <person name="Froenicke L."/>
            <person name="Huang G."/>
            <person name="Farmer A.D."/>
            <person name="Cannon E.K."/>
            <person name="Liu X."/>
            <person name="Gao D."/>
            <person name="Clevenger J."/>
            <person name="Dash S."/>
            <person name="Ren L."/>
            <person name="Moretzsohn M.C."/>
            <person name="Shirasawa K."/>
            <person name="Huang W."/>
            <person name="Vidigal B."/>
            <person name="Abernathy B."/>
            <person name="Chu Y."/>
            <person name="Niederhuth C.E."/>
            <person name="Umale P."/>
            <person name="Araujo A.C."/>
            <person name="Kozik A."/>
            <person name="Kim K.D."/>
            <person name="Burow M.D."/>
            <person name="Varshney R.K."/>
            <person name="Wang X."/>
            <person name="Zhang X."/>
            <person name="Barkley N."/>
            <person name="Guimaraes P.M."/>
            <person name="Isobe S."/>
            <person name="Guo B."/>
            <person name="Liao B."/>
            <person name="Stalker H.T."/>
            <person name="Schmitz R.J."/>
            <person name="Scheffler B.E."/>
            <person name="Leal-Bertioli S.C."/>
            <person name="Xun X."/>
            <person name="Jackson S.A."/>
            <person name="Michelmore R."/>
            <person name="Ozias-Akins P."/>
        </authorList>
    </citation>
    <scope>NUCLEOTIDE SEQUENCE [LARGE SCALE GENOMIC DNA]</scope>
    <source>
        <strain evidence="9">cv. V14167</strain>
    </source>
</reference>
<evidence type="ECO:0000256" key="3">
    <source>
        <dbReference type="ARBA" id="ARBA00023242"/>
    </source>
</evidence>
<gene>
    <name evidence="10" type="primary">LOC107475568</name>
</gene>
<evidence type="ECO:0000256" key="4">
    <source>
        <dbReference type="PROSITE-ProRule" id="PRU01002"/>
    </source>
</evidence>
<reference evidence="10" key="2">
    <citation type="submission" date="2025-08" db="UniProtKB">
        <authorList>
            <consortium name="RefSeq"/>
        </authorList>
    </citation>
    <scope>IDENTIFICATION</scope>
    <source>
        <tissue evidence="10">Whole plant</tissue>
    </source>
</reference>
<accession>A0A6P4CGD5</accession>
<feature type="short sequence motif" description="Bipartite nuclear localization signal" evidence="4">
    <location>
        <begin position="192"/>
        <end position="199"/>
    </location>
</feature>
<evidence type="ECO:0000259" key="7">
    <source>
        <dbReference type="PROSITE" id="PS51666"/>
    </source>
</evidence>
<sequence>MNVTMEAKSLEAVPSSHNTSGGPQKKIDMGQKMDGGGGVGVIKEEKKNTTSFETLKRAEEEEGGTIRKPAMNKAWQQQEEDRCCCLLFTEAQRRELHHQVLTFNYFAYNLPLPLPLPHPHHHLVLPFGSGFGVFHKQFPSYMSGEYNHYQCFDYGSMMDPEPNRCRRTDGKKWRCSKNTVPYHKYCERHVHRGRNRSRKPVETSKVVNSNSITKPCSKPHTTIASNTKSAVSIPTPKVTNFGNMTSVASDNRSSRDLCKKDNQIKNCVGYSISVMSSGKGSVTNDSNCISAGIGFSPRSVLQVSGCNSSHHNYTNSTELEPGRCRRTDGKKWRCKSAVLPGQKYCTTHVHRGAKRRCSIDHEPVTTPTPTPRYANTNSRPIYSAANRTTITEARKTVCTVPNTKLSMSIPASAPLRHNNGKSPNRSSDTDTTITDTINECSYASF</sequence>
<dbReference type="PANTHER" id="PTHR31602">
    <property type="entry name" value="GROWTH-REGULATING FACTOR 5"/>
    <property type="match status" value="1"/>
</dbReference>
<dbReference type="InterPro" id="IPR031137">
    <property type="entry name" value="GRF"/>
</dbReference>
<dbReference type="OrthoDB" id="1103109at2759"/>
<evidence type="ECO:0000313" key="9">
    <source>
        <dbReference type="Proteomes" id="UP000515211"/>
    </source>
</evidence>
<dbReference type="GO" id="GO:0005524">
    <property type="term" value="F:ATP binding"/>
    <property type="evidence" value="ECO:0007669"/>
    <property type="project" value="UniProtKB-UniRule"/>
</dbReference>
<keyword evidence="5" id="KW-0805">Transcription regulation</keyword>
<dbReference type="Proteomes" id="UP000515211">
    <property type="component" value="Chromosome 2"/>
</dbReference>
<comment type="subcellular location">
    <subcellularLocation>
        <location evidence="1 4 5">Nucleus</location>
    </subcellularLocation>
</comment>
<comment type="similarity">
    <text evidence="2 5">Belongs to the GRF family.</text>
</comment>
<feature type="domain" description="QLQ" evidence="7">
    <location>
        <begin position="87"/>
        <end position="122"/>
    </location>
</feature>
<dbReference type="GO" id="GO:0006351">
    <property type="term" value="P:DNA-templated transcription"/>
    <property type="evidence" value="ECO:0007669"/>
    <property type="project" value="UniProtKB-UniRule"/>
</dbReference>
<comment type="caution">
    <text evidence="4">Lacks conserved residue(s) required for the propagation of feature annotation.</text>
</comment>
<dbReference type="PROSITE" id="PS51667">
    <property type="entry name" value="WRC"/>
    <property type="match status" value="2"/>
</dbReference>
<evidence type="ECO:0000256" key="2">
    <source>
        <dbReference type="ARBA" id="ARBA00008122"/>
    </source>
</evidence>
<feature type="short sequence motif" description="Bipartite nuclear localization signal" evidence="4">
    <location>
        <begin position="164"/>
        <end position="174"/>
    </location>
</feature>
<evidence type="ECO:0000256" key="1">
    <source>
        <dbReference type="ARBA" id="ARBA00004123"/>
    </source>
</evidence>
<feature type="region of interest" description="Disordered" evidence="6">
    <location>
        <begin position="191"/>
        <end position="212"/>
    </location>
</feature>
<evidence type="ECO:0000256" key="6">
    <source>
        <dbReference type="SAM" id="MobiDB-lite"/>
    </source>
</evidence>
<proteinExistence type="inferred from homology"/>
<dbReference type="PANTHER" id="PTHR31602:SF81">
    <property type="entry name" value="GROWTH-REGULATING FACTOR 9"/>
    <property type="match status" value="1"/>
</dbReference>
<feature type="domain" description="WRC" evidence="8">
    <location>
        <begin position="318"/>
        <end position="363"/>
    </location>
</feature>
<dbReference type="KEGG" id="adu:107475568"/>
<dbReference type="GO" id="GO:0006355">
    <property type="term" value="P:regulation of DNA-templated transcription"/>
    <property type="evidence" value="ECO:0007669"/>
    <property type="project" value="InterPro"/>
</dbReference>
<feature type="region of interest" description="Disordered" evidence="6">
    <location>
        <begin position="1"/>
        <end position="41"/>
    </location>
</feature>
<dbReference type="RefSeq" id="XP_015950716.1">
    <property type="nucleotide sequence ID" value="XM_016095230.3"/>
</dbReference>
<dbReference type="GO" id="GO:0005634">
    <property type="term" value="C:nucleus"/>
    <property type="evidence" value="ECO:0007669"/>
    <property type="project" value="UniProtKB-SubCell"/>
</dbReference>
<comment type="function">
    <text evidence="5">Transcription activator.</text>
</comment>
<dbReference type="PROSITE" id="PS51666">
    <property type="entry name" value="QLQ"/>
    <property type="match status" value="1"/>
</dbReference>
<dbReference type="InterPro" id="IPR014978">
    <property type="entry name" value="Gln-Leu-Gln_QLQ"/>
</dbReference>
<keyword evidence="3 4" id="KW-0539">Nucleus</keyword>
<protein>
    <recommendedName>
        <fullName evidence="5">Growth-regulating factor</fullName>
    </recommendedName>
</protein>
<organism evidence="9 10">
    <name type="scientific">Arachis duranensis</name>
    <name type="common">Wild peanut</name>
    <dbReference type="NCBI Taxonomy" id="130453"/>
    <lineage>
        <taxon>Eukaryota</taxon>
        <taxon>Viridiplantae</taxon>
        <taxon>Streptophyta</taxon>
        <taxon>Embryophyta</taxon>
        <taxon>Tracheophyta</taxon>
        <taxon>Spermatophyta</taxon>
        <taxon>Magnoliopsida</taxon>
        <taxon>eudicotyledons</taxon>
        <taxon>Gunneridae</taxon>
        <taxon>Pentapetalae</taxon>
        <taxon>rosids</taxon>
        <taxon>fabids</taxon>
        <taxon>Fabales</taxon>
        <taxon>Fabaceae</taxon>
        <taxon>Papilionoideae</taxon>
        <taxon>50 kb inversion clade</taxon>
        <taxon>dalbergioids sensu lato</taxon>
        <taxon>Dalbergieae</taxon>
        <taxon>Pterocarpus clade</taxon>
        <taxon>Arachis</taxon>
    </lineage>
</organism>
<evidence type="ECO:0000256" key="5">
    <source>
        <dbReference type="RuleBase" id="RU367127"/>
    </source>
</evidence>
<dbReference type="GeneID" id="107475568"/>
<feature type="region of interest" description="Disordered" evidence="6">
    <location>
        <begin position="408"/>
        <end position="433"/>
    </location>
</feature>
<dbReference type="GO" id="GO:0099402">
    <property type="term" value="P:plant organ development"/>
    <property type="evidence" value="ECO:0007669"/>
    <property type="project" value="UniProtKB-ARBA"/>
</dbReference>
<evidence type="ECO:0000259" key="8">
    <source>
        <dbReference type="PROSITE" id="PS51667"/>
    </source>
</evidence>